<name>A0A1Y0EKP9_9BURK</name>
<dbReference type="Gene3D" id="1.10.260.40">
    <property type="entry name" value="lambda repressor-like DNA-binding domains"/>
    <property type="match status" value="1"/>
</dbReference>
<organism evidence="1 2">
    <name type="scientific">Comamonas serinivorans</name>
    <dbReference type="NCBI Taxonomy" id="1082851"/>
    <lineage>
        <taxon>Bacteria</taxon>
        <taxon>Pseudomonadati</taxon>
        <taxon>Pseudomonadota</taxon>
        <taxon>Betaproteobacteria</taxon>
        <taxon>Burkholderiales</taxon>
        <taxon>Comamonadaceae</taxon>
        <taxon>Comamonas</taxon>
    </lineage>
</organism>
<gene>
    <name evidence="1" type="ORF">CCO03_03930</name>
</gene>
<keyword evidence="2" id="KW-1185">Reference proteome</keyword>
<dbReference type="Proteomes" id="UP000196138">
    <property type="component" value="Chromosome"/>
</dbReference>
<dbReference type="OrthoDB" id="6006530at2"/>
<accession>A0A1Y0EKP9</accession>
<reference evidence="1 2" key="1">
    <citation type="submission" date="2017-05" db="EMBL/GenBank/DDBJ databases">
        <authorList>
            <person name="Song R."/>
            <person name="Chenine A.L."/>
            <person name="Ruprecht R.M."/>
        </authorList>
    </citation>
    <scope>NUCLEOTIDE SEQUENCE [LARGE SCALE GENOMIC DNA]</scope>
    <source>
        <strain evidence="1 2">DSM 26136</strain>
    </source>
</reference>
<dbReference type="AlphaFoldDB" id="A0A1Y0EKP9"/>
<sequence length="70" mass="8175">MQRINAWWTRKLREQEQLENFLVPMASLYCEDDDLAQVIVKASQLSPVDRVALHRFLDERVYGAGDRDPA</sequence>
<protein>
    <submittedName>
        <fullName evidence="1">Uncharacterized protein</fullName>
    </submittedName>
</protein>
<dbReference type="GO" id="GO:0003677">
    <property type="term" value="F:DNA binding"/>
    <property type="evidence" value="ECO:0007669"/>
    <property type="project" value="InterPro"/>
</dbReference>
<dbReference type="RefSeq" id="WP_087277527.1">
    <property type="nucleotide sequence ID" value="NZ_CP021455.1"/>
</dbReference>
<proteinExistence type="predicted"/>
<dbReference type="KEGG" id="cser:CCO03_03930"/>
<evidence type="ECO:0000313" key="1">
    <source>
        <dbReference type="EMBL" id="ARU03939.1"/>
    </source>
</evidence>
<dbReference type="InterPro" id="IPR010982">
    <property type="entry name" value="Lambda_DNA-bd_dom_sf"/>
</dbReference>
<evidence type="ECO:0000313" key="2">
    <source>
        <dbReference type="Proteomes" id="UP000196138"/>
    </source>
</evidence>
<dbReference type="EMBL" id="CP021455">
    <property type="protein sequence ID" value="ARU03939.1"/>
    <property type="molecule type" value="Genomic_DNA"/>
</dbReference>